<dbReference type="Pfam" id="PF00067">
    <property type="entry name" value="p450"/>
    <property type="match status" value="1"/>
</dbReference>
<dbReference type="InterPro" id="IPR036396">
    <property type="entry name" value="Cyt_P450_sf"/>
</dbReference>
<dbReference type="AlphaFoldDB" id="F6I460"/>
<dbReference type="HOGENOM" id="CLU_001570_15_5_1"/>
<evidence type="ECO:0000256" key="3">
    <source>
        <dbReference type="ARBA" id="ARBA00010617"/>
    </source>
</evidence>
<dbReference type="PaxDb" id="29760-VIT_18s0041g01810.t01"/>
<feature type="signal peptide" evidence="11">
    <location>
        <begin position="1"/>
        <end position="18"/>
    </location>
</feature>
<evidence type="ECO:0000256" key="5">
    <source>
        <dbReference type="ARBA" id="ARBA00023002"/>
    </source>
</evidence>
<dbReference type="InterPro" id="IPR001128">
    <property type="entry name" value="Cyt_P450"/>
</dbReference>
<dbReference type="STRING" id="29760.F6I460"/>
<reference evidence="13" key="1">
    <citation type="journal article" date="2007" name="Nature">
        <title>The grapevine genome sequence suggests ancestral hexaploidization in major angiosperm phyla.</title>
        <authorList>
            <consortium name="The French-Italian Public Consortium for Grapevine Genome Characterization."/>
            <person name="Jaillon O."/>
            <person name="Aury J.-M."/>
            <person name="Noel B."/>
            <person name="Policriti A."/>
            <person name="Clepet C."/>
            <person name="Casagrande A."/>
            <person name="Choisne N."/>
            <person name="Aubourg S."/>
            <person name="Vitulo N."/>
            <person name="Jubin C."/>
            <person name="Vezzi A."/>
            <person name="Legeai F."/>
            <person name="Hugueney P."/>
            <person name="Dasilva C."/>
            <person name="Horner D."/>
            <person name="Mica E."/>
            <person name="Jublot D."/>
            <person name="Poulain J."/>
            <person name="Bruyere C."/>
            <person name="Billault A."/>
            <person name="Segurens B."/>
            <person name="Gouyvenoux M."/>
            <person name="Ugarte E."/>
            <person name="Cattonaro F."/>
            <person name="Anthouard V."/>
            <person name="Vico V."/>
            <person name="Del Fabbro C."/>
            <person name="Alaux M."/>
            <person name="Di Gaspero G."/>
            <person name="Dumas V."/>
            <person name="Felice N."/>
            <person name="Paillard S."/>
            <person name="Juman I."/>
            <person name="Moroldo M."/>
            <person name="Scalabrin S."/>
            <person name="Canaguier A."/>
            <person name="Le Clainche I."/>
            <person name="Malacrida G."/>
            <person name="Durand E."/>
            <person name="Pesole G."/>
            <person name="Laucou V."/>
            <person name="Chatelet P."/>
            <person name="Merdinoglu D."/>
            <person name="Delledonne M."/>
            <person name="Pezzotti M."/>
            <person name="Lecharny A."/>
            <person name="Scarpelli C."/>
            <person name="Artiguenave F."/>
            <person name="Pe M.E."/>
            <person name="Valle G."/>
            <person name="Morgante M."/>
            <person name="Caboche M."/>
            <person name="Adam-Blondon A.-F."/>
            <person name="Weissenbach J."/>
            <person name="Quetier F."/>
            <person name="Wincker P."/>
        </authorList>
    </citation>
    <scope>NUCLEOTIDE SEQUENCE [LARGE SCALE GENOMIC DNA]</scope>
    <source>
        <strain evidence="13">cv. Pinot noir / PN40024</strain>
    </source>
</reference>
<organism evidence="12 13">
    <name type="scientific">Vitis vinifera</name>
    <name type="common">Grape</name>
    <dbReference type="NCBI Taxonomy" id="29760"/>
    <lineage>
        <taxon>Eukaryota</taxon>
        <taxon>Viridiplantae</taxon>
        <taxon>Streptophyta</taxon>
        <taxon>Embryophyta</taxon>
        <taxon>Tracheophyta</taxon>
        <taxon>Spermatophyta</taxon>
        <taxon>Magnoliopsida</taxon>
        <taxon>eudicotyledons</taxon>
        <taxon>Gunneridae</taxon>
        <taxon>Pentapetalae</taxon>
        <taxon>rosids</taxon>
        <taxon>Vitales</taxon>
        <taxon>Vitaceae</taxon>
        <taxon>Viteae</taxon>
        <taxon>Vitis</taxon>
    </lineage>
</organism>
<dbReference type="PANTHER" id="PTHR24286">
    <property type="entry name" value="CYTOCHROME P450 26"/>
    <property type="match status" value="1"/>
</dbReference>
<keyword evidence="13" id="KW-1185">Reference proteome</keyword>
<evidence type="ECO:0000256" key="2">
    <source>
        <dbReference type="ARBA" id="ARBA00004167"/>
    </source>
</evidence>
<comment type="similarity">
    <text evidence="3">Belongs to the cytochrome P450 family.</text>
</comment>
<evidence type="ECO:0000256" key="11">
    <source>
        <dbReference type="SAM" id="SignalP"/>
    </source>
</evidence>
<keyword evidence="11" id="KW-0732">Signal</keyword>
<dbReference type="SUPFAM" id="SSF48264">
    <property type="entry name" value="Cytochrome P450"/>
    <property type="match status" value="1"/>
</dbReference>
<evidence type="ECO:0000256" key="4">
    <source>
        <dbReference type="ARBA" id="ARBA00022723"/>
    </source>
</evidence>
<dbReference type="EMBL" id="FN596744">
    <property type="protein sequence ID" value="CCB61640.1"/>
    <property type="molecule type" value="Genomic_DNA"/>
</dbReference>
<keyword evidence="4 10" id="KW-0479">Metal-binding</keyword>
<evidence type="ECO:0000256" key="9">
    <source>
        <dbReference type="ARBA" id="ARBA00083450"/>
    </source>
</evidence>
<dbReference type="FunFam" id="1.10.630.10:FF:000022">
    <property type="entry name" value="Taxadiene 5-alpha hydroxylase"/>
    <property type="match status" value="1"/>
</dbReference>
<comment type="catalytic activity">
    <reaction evidence="7">
        <text>beta-amyrin + 3 reduced [NADPH--hemoprotein reductase] + 3 O2 = oleanolate + 3 oxidized [NADPH--hemoprotein reductase] + 4 H2O + 4 H(+)</text>
        <dbReference type="Rhea" id="RHEA:43068"/>
        <dbReference type="Rhea" id="RHEA-COMP:11964"/>
        <dbReference type="Rhea" id="RHEA-COMP:11965"/>
        <dbReference type="ChEBI" id="CHEBI:10352"/>
        <dbReference type="ChEBI" id="CHEBI:15377"/>
        <dbReference type="ChEBI" id="CHEBI:15378"/>
        <dbReference type="ChEBI" id="CHEBI:15379"/>
        <dbReference type="ChEBI" id="CHEBI:57618"/>
        <dbReference type="ChEBI" id="CHEBI:58210"/>
        <dbReference type="ChEBI" id="CHEBI:82828"/>
        <dbReference type="EC" id="1.14.14.126"/>
    </reaction>
</comment>
<dbReference type="InParanoid" id="F6I460"/>
<keyword evidence="6 10" id="KW-0408">Iron</keyword>
<dbReference type="CDD" id="cd11043">
    <property type="entry name" value="CYP90-like"/>
    <property type="match status" value="1"/>
</dbReference>
<dbReference type="PRINTS" id="PR00385">
    <property type="entry name" value="P450"/>
</dbReference>
<dbReference type="GO" id="GO:0102373">
    <property type="term" value="F:beta-amyrin 28-monooxygenase activity"/>
    <property type="evidence" value="ECO:0007669"/>
    <property type="project" value="UniProtKB-EC"/>
</dbReference>
<proteinExistence type="inferred from homology"/>
<evidence type="ECO:0000256" key="8">
    <source>
        <dbReference type="ARBA" id="ARBA00073578"/>
    </source>
</evidence>
<dbReference type="Gene3D" id="1.10.630.10">
    <property type="entry name" value="Cytochrome P450"/>
    <property type="match status" value="1"/>
</dbReference>
<evidence type="ECO:0000256" key="6">
    <source>
        <dbReference type="ARBA" id="ARBA00023004"/>
    </source>
</evidence>
<dbReference type="InterPro" id="IPR002401">
    <property type="entry name" value="Cyt_P450_E_grp-I"/>
</dbReference>
<accession>F6I460</accession>
<dbReference type="PRINTS" id="PR00463">
    <property type="entry name" value="EP450I"/>
</dbReference>
<comment type="subcellular location">
    <subcellularLocation>
        <location evidence="2">Membrane</location>
        <topology evidence="2">Single-pass membrane protein</topology>
    </subcellularLocation>
</comment>
<keyword evidence="10" id="KW-0349">Heme</keyword>
<keyword evidence="5" id="KW-0560">Oxidoreductase</keyword>
<evidence type="ECO:0000256" key="10">
    <source>
        <dbReference type="PIRSR" id="PIRSR602401-1"/>
    </source>
</evidence>
<dbReference type="Proteomes" id="UP000009183">
    <property type="component" value="Chromosome 18"/>
</dbReference>
<feature type="binding site" description="axial binding residue" evidence="10">
    <location>
        <position position="374"/>
    </location>
    <ligand>
        <name>heme</name>
        <dbReference type="ChEBI" id="CHEBI:30413"/>
    </ligand>
    <ligandPart>
        <name>Fe</name>
        <dbReference type="ChEBI" id="CHEBI:18248"/>
    </ligandPart>
</feature>
<dbReference type="GO" id="GO:0005506">
    <property type="term" value="F:iron ion binding"/>
    <property type="evidence" value="ECO:0007669"/>
    <property type="project" value="InterPro"/>
</dbReference>
<dbReference type="GO" id="GO:0016020">
    <property type="term" value="C:membrane"/>
    <property type="evidence" value="ECO:0007669"/>
    <property type="project" value="UniProtKB-SubCell"/>
</dbReference>
<evidence type="ECO:0000256" key="7">
    <source>
        <dbReference type="ARBA" id="ARBA00052804"/>
    </source>
</evidence>
<dbReference type="GO" id="GO:0016709">
    <property type="term" value="F:oxidoreductase activity, acting on paired donors, with incorporation or reduction of molecular oxygen, NAD(P)H as one donor, and incorporation of one atom of oxygen"/>
    <property type="evidence" value="ECO:0007669"/>
    <property type="project" value="UniProtKB-ARBA"/>
</dbReference>
<gene>
    <name evidence="12" type="ordered locus">VIT_18s0041g01810</name>
</gene>
<feature type="chain" id="PRO_5003341854" description="Beta-amyrin 28-monooxygenase" evidence="11">
    <location>
        <begin position="19"/>
        <end position="427"/>
    </location>
</feature>
<evidence type="ECO:0000313" key="13">
    <source>
        <dbReference type="Proteomes" id="UP000009183"/>
    </source>
</evidence>
<evidence type="ECO:0000313" key="12">
    <source>
        <dbReference type="EMBL" id="CCB61640.1"/>
    </source>
</evidence>
<evidence type="ECO:0000256" key="1">
    <source>
        <dbReference type="ARBA" id="ARBA00001971"/>
    </source>
</evidence>
<dbReference type="PANTHER" id="PTHR24286:SF53">
    <property type="entry name" value="BETA-AMYRIN 28-OXIDASE-LIKE"/>
    <property type="match status" value="1"/>
</dbReference>
<name>F6I460_VITVI</name>
<dbReference type="eggNOG" id="KOG0157">
    <property type="taxonomic scope" value="Eukaryota"/>
</dbReference>
<dbReference type="GO" id="GO:0004497">
    <property type="term" value="F:monooxygenase activity"/>
    <property type="evidence" value="ECO:0000318"/>
    <property type="project" value="GO_Central"/>
</dbReference>
<comment type="cofactor">
    <cofactor evidence="1 10">
        <name>heme</name>
        <dbReference type="ChEBI" id="CHEBI:30413"/>
    </cofactor>
</comment>
<protein>
    <recommendedName>
        <fullName evidence="8">Beta-amyrin 28-monooxygenase</fullName>
    </recommendedName>
    <alternativeName>
        <fullName evidence="9">Beta-amyrin 28-oxidase</fullName>
    </alternativeName>
</protein>
<dbReference type="GO" id="GO:0020037">
    <property type="term" value="F:heme binding"/>
    <property type="evidence" value="ECO:0007669"/>
    <property type="project" value="InterPro"/>
</dbReference>
<sequence length="427" mass="49250">MDLFLYLIYFILFSVSLNEQSTPPKVFRTSLMGENMAVMCGASGNKFLFSNEDKLVTSWWPNLIKKILYFPSLLNDASTRDLTKPHRALLQFLKQYVEIMDLMAHKHIDMDWAPNKKVKVYLLSKKYTFALSCRLFLKIEDSEWVARISNDFDHIMAGFISLPIDIPGTTFNRAIKAKNILHKELIEIIKKRKKELTEKRDLAAQDLLSHMLLVPDENGKVLNEMEISTYILGVLLASHETTSTAITFVLKYLSEFPDVYDAVLKEQMEIAKSKGPEEFLNWNDIQNMKHSWNVARESMRLSPPGIGGFREALTDFTYEGFTVPKGWKTHWTVHSTHKNPEYFPDPEKFDPSRFEGEGPVPYTFVPFGGGPHMCHGKEYARLELLVFMYNVVSRFKLEKVVPNEKITYNPSPIPANGLPMRLQPHKM</sequence>